<feature type="transmembrane region" description="Helical" evidence="7">
    <location>
        <begin position="193"/>
        <end position="210"/>
    </location>
</feature>
<keyword evidence="4 7" id="KW-1133">Transmembrane helix</keyword>
<dbReference type="CDD" id="cd10328">
    <property type="entry name" value="SLC5sbd_YidK"/>
    <property type="match status" value="1"/>
</dbReference>
<comment type="caution">
    <text evidence="8">The sequence shown here is derived from an EMBL/GenBank/DDBJ whole genome shotgun (WGS) entry which is preliminary data.</text>
</comment>
<feature type="transmembrane region" description="Helical" evidence="7">
    <location>
        <begin position="6"/>
        <end position="25"/>
    </location>
</feature>
<evidence type="ECO:0000256" key="1">
    <source>
        <dbReference type="ARBA" id="ARBA00004141"/>
    </source>
</evidence>
<keyword evidence="5 7" id="KW-0472">Membrane</keyword>
<dbReference type="PANTHER" id="PTHR11819">
    <property type="entry name" value="SOLUTE CARRIER FAMILY 5"/>
    <property type="match status" value="1"/>
</dbReference>
<feature type="transmembrane region" description="Helical" evidence="7">
    <location>
        <begin position="45"/>
        <end position="64"/>
    </location>
</feature>
<evidence type="ECO:0000256" key="6">
    <source>
        <dbReference type="RuleBase" id="RU362091"/>
    </source>
</evidence>
<dbReference type="GO" id="GO:0005886">
    <property type="term" value="C:plasma membrane"/>
    <property type="evidence" value="ECO:0007669"/>
    <property type="project" value="TreeGrafter"/>
</dbReference>
<feature type="transmembrane region" description="Helical" evidence="7">
    <location>
        <begin position="163"/>
        <end position="181"/>
    </location>
</feature>
<feature type="transmembrane region" description="Helical" evidence="7">
    <location>
        <begin position="76"/>
        <end position="99"/>
    </location>
</feature>
<accession>A0A4U0NYM0</accession>
<dbReference type="Proteomes" id="UP000306808">
    <property type="component" value="Unassembled WGS sequence"/>
</dbReference>
<dbReference type="Pfam" id="PF00474">
    <property type="entry name" value="SSF"/>
    <property type="match status" value="1"/>
</dbReference>
<feature type="transmembrane region" description="Helical" evidence="7">
    <location>
        <begin position="464"/>
        <end position="482"/>
    </location>
</feature>
<organism evidence="8 9">
    <name type="scientific">Sphingobacterium olei</name>
    <dbReference type="NCBI Taxonomy" id="2571155"/>
    <lineage>
        <taxon>Bacteria</taxon>
        <taxon>Pseudomonadati</taxon>
        <taxon>Bacteroidota</taxon>
        <taxon>Sphingobacteriia</taxon>
        <taxon>Sphingobacteriales</taxon>
        <taxon>Sphingobacteriaceae</taxon>
        <taxon>Sphingobacterium</taxon>
    </lineage>
</organism>
<gene>
    <name evidence="8" type="ORF">FAZ15_13840</name>
</gene>
<evidence type="ECO:0000256" key="5">
    <source>
        <dbReference type="ARBA" id="ARBA00023136"/>
    </source>
</evidence>
<comment type="subcellular location">
    <subcellularLocation>
        <location evidence="1">Membrane</location>
        <topology evidence="1">Multi-pass membrane protein</topology>
    </subcellularLocation>
</comment>
<comment type="similarity">
    <text evidence="2 6">Belongs to the sodium:solute symporter (SSF) (TC 2.A.21) family.</text>
</comment>
<keyword evidence="9" id="KW-1185">Reference proteome</keyword>
<evidence type="ECO:0000313" key="9">
    <source>
        <dbReference type="Proteomes" id="UP000306808"/>
    </source>
</evidence>
<feature type="transmembrane region" description="Helical" evidence="7">
    <location>
        <begin position="242"/>
        <end position="261"/>
    </location>
</feature>
<dbReference type="AlphaFoldDB" id="A0A4U0NYM0"/>
<dbReference type="Gene3D" id="1.20.1730.10">
    <property type="entry name" value="Sodium/glucose cotransporter"/>
    <property type="match status" value="1"/>
</dbReference>
<dbReference type="OrthoDB" id="9814523at2"/>
<dbReference type="RefSeq" id="WP_136901908.1">
    <property type="nucleotide sequence ID" value="NZ_SUME01000005.1"/>
</dbReference>
<feature type="transmembrane region" description="Helical" evidence="7">
    <location>
        <begin position="282"/>
        <end position="309"/>
    </location>
</feature>
<feature type="transmembrane region" description="Helical" evidence="7">
    <location>
        <begin position="383"/>
        <end position="401"/>
    </location>
</feature>
<feature type="transmembrane region" description="Helical" evidence="7">
    <location>
        <begin position="407"/>
        <end position="431"/>
    </location>
</feature>
<reference evidence="8 9" key="1">
    <citation type="submission" date="2019-04" db="EMBL/GenBank/DDBJ databases">
        <title>Sphingobacterium olei sp. nov., isolated from oil-contaminated soil.</title>
        <authorList>
            <person name="Liu B."/>
        </authorList>
    </citation>
    <scope>NUCLEOTIDE SEQUENCE [LARGE SCALE GENOMIC DNA]</scope>
    <source>
        <strain evidence="8 9">HAL-9</strain>
    </source>
</reference>
<dbReference type="EMBL" id="SUME01000005">
    <property type="protein sequence ID" value="TJZ59966.1"/>
    <property type="molecule type" value="Genomic_DNA"/>
</dbReference>
<proteinExistence type="inferred from homology"/>
<evidence type="ECO:0000256" key="4">
    <source>
        <dbReference type="ARBA" id="ARBA00022989"/>
    </source>
</evidence>
<name>A0A4U0NYM0_9SPHI</name>
<evidence type="ECO:0000256" key="3">
    <source>
        <dbReference type="ARBA" id="ARBA00022692"/>
    </source>
</evidence>
<dbReference type="PROSITE" id="PS50283">
    <property type="entry name" value="NA_SOLUT_SYMP_3"/>
    <property type="match status" value="1"/>
</dbReference>
<feature type="transmembrane region" description="Helical" evidence="7">
    <location>
        <begin position="438"/>
        <end position="458"/>
    </location>
</feature>
<evidence type="ECO:0000313" key="8">
    <source>
        <dbReference type="EMBL" id="TJZ59966.1"/>
    </source>
</evidence>
<protein>
    <submittedName>
        <fullName evidence="8">Solute:sodium symporter family transporter</fullName>
    </submittedName>
</protein>
<feature type="transmembrane region" description="Helical" evidence="7">
    <location>
        <begin position="329"/>
        <end position="362"/>
    </location>
</feature>
<dbReference type="NCBIfam" id="TIGR00813">
    <property type="entry name" value="sss"/>
    <property type="match status" value="1"/>
</dbReference>
<feature type="transmembrane region" description="Helical" evidence="7">
    <location>
        <begin position="509"/>
        <end position="531"/>
    </location>
</feature>
<dbReference type="PANTHER" id="PTHR11819:SF195">
    <property type="entry name" value="SODIUM_GLUCOSE COTRANSPORTER 4"/>
    <property type="match status" value="1"/>
</dbReference>
<dbReference type="InterPro" id="IPR038377">
    <property type="entry name" value="Na/Glc_symporter_sf"/>
</dbReference>
<sequence length="532" mass="58896">MDNVSFFTFAGLIVFAVVFSTVKAVKNRSKNTVSGFFLANRSNGFLLVGASLYFSNISANQFIGENESVFINNMSVIGWGVTSVFAMLIVSEYFVPIYLKTGISTIPDFLEKRYDAGTKNLVSIVFLFSYILSLLPTVLYGGAVAFNSLFHISERLQIGHWEGLWLTVWFIGLIGLIYSVLGGLRAINISDIILTSGLFVLMIVLPYYGLKYLGEGSFMSGVHILLHEKAAHLNAIGGPDDAIPFSTLFTGMIIVNLYYWGMEQYIVQQILAGKSLQDSQKGIALTCGAKLLSPLLINIPGLIAVHLYTDLPNSSAVFPTLAKDVLPAVMAGLTAAVLFGAALNTFNAGLNGASSLFVFNIFRPYTLKRKGSVDEKEILRAGKLFQICVALLAMCIAPFILFSEKGFYFYIQKVSGIFSVPIFTIIFIGFFKTRIPALAAKIAVIFFIICYVLSQFILDLDIHFLHALAIIFLVTTLLMFLIGRIKPMEQSYVLIMDNKVDIKPWANRWYWYLILIVLMVCVYIVFSPLGIA</sequence>
<dbReference type="NCBIfam" id="NF007790">
    <property type="entry name" value="PRK10484.1"/>
    <property type="match status" value="1"/>
</dbReference>
<evidence type="ECO:0000256" key="7">
    <source>
        <dbReference type="SAM" id="Phobius"/>
    </source>
</evidence>
<keyword evidence="3 7" id="KW-0812">Transmembrane</keyword>
<feature type="transmembrane region" description="Helical" evidence="7">
    <location>
        <begin position="120"/>
        <end position="143"/>
    </location>
</feature>
<dbReference type="InterPro" id="IPR001734">
    <property type="entry name" value="Na/solute_symporter"/>
</dbReference>
<evidence type="ECO:0000256" key="2">
    <source>
        <dbReference type="ARBA" id="ARBA00006434"/>
    </source>
</evidence>
<dbReference type="GO" id="GO:0005412">
    <property type="term" value="F:D-glucose:sodium symporter activity"/>
    <property type="evidence" value="ECO:0007669"/>
    <property type="project" value="TreeGrafter"/>
</dbReference>